<sequence length="284" mass="32908">MEDSFEWLKQRVYEAQAYTEPPQVARKPVELFLRGMDDLRRAMPNQIARSSLFAPLARGRREQLTEAQLVTRADAVMSYSGEQLDEADADIALQLFFEAKNQPLGLPMKLNRAAFLRAMGRQTSVSQYQWLMRRMKALTKATLIVEARRSDGNRKYRVGKADAFHIVQSFCYDPVTKSYTFTLDSRWAVLFGNDEYALLDWQKRKQIARGQDMAKALQRLVATSSDPIQRYSLERLKEKMQYQGRMRDFKKALVRACQELERLSIVVNSKIEMSTKGGRVRIFV</sequence>
<dbReference type="RefSeq" id="WP_283487480.1">
    <property type="nucleotide sequence ID" value="NZ_CP125947.1"/>
</dbReference>
<keyword evidence="2" id="KW-1185">Reference proteome</keyword>
<dbReference type="EMBL" id="CP125947">
    <property type="protein sequence ID" value="WHS66387.1"/>
    <property type="molecule type" value="Genomic_DNA"/>
</dbReference>
<name>A0ABY8STK6_9BURK</name>
<organism evidence="1 2">
    <name type="scientific">Comamonas resistens</name>
    <dbReference type="NCBI Taxonomy" id="3046670"/>
    <lineage>
        <taxon>Bacteria</taxon>
        <taxon>Pseudomonadati</taxon>
        <taxon>Pseudomonadota</taxon>
        <taxon>Betaproteobacteria</taxon>
        <taxon>Burkholderiales</taxon>
        <taxon>Comamonadaceae</taxon>
        <taxon>Comamonas</taxon>
    </lineage>
</organism>
<dbReference type="Proteomes" id="UP001240697">
    <property type="component" value="Chromosome"/>
</dbReference>
<accession>A0ABY8STK6</accession>
<evidence type="ECO:0000313" key="1">
    <source>
        <dbReference type="EMBL" id="WHS66387.1"/>
    </source>
</evidence>
<evidence type="ECO:0000313" key="2">
    <source>
        <dbReference type="Proteomes" id="UP001240697"/>
    </source>
</evidence>
<protein>
    <submittedName>
        <fullName evidence="1">Plasmid-related transcriptional repressor protein</fullName>
    </submittedName>
</protein>
<gene>
    <name evidence="1" type="ORF">QMY55_04365</name>
</gene>
<reference evidence="1 2" key="1">
    <citation type="submission" date="2023-05" db="EMBL/GenBank/DDBJ databases">
        <authorList>
            <person name="Yin Y."/>
            <person name="Lu Z."/>
        </authorList>
    </citation>
    <scope>NUCLEOTIDE SEQUENCE [LARGE SCALE GENOMIC DNA]</scope>
    <source>
        <strain evidence="1 2">ZM22</strain>
    </source>
</reference>
<proteinExistence type="predicted"/>